<dbReference type="PROSITE" id="PS51318">
    <property type="entry name" value="TAT"/>
    <property type="match status" value="1"/>
</dbReference>
<proteinExistence type="predicted"/>
<dbReference type="AlphaFoldDB" id="A0A1G9H027"/>
<dbReference type="Proteomes" id="UP000198882">
    <property type="component" value="Unassembled WGS sequence"/>
</dbReference>
<dbReference type="EMBL" id="FNFE01000010">
    <property type="protein sequence ID" value="SDL06298.1"/>
    <property type="molecule type" value="Genomic_DNA"/>
</dbReference>
<feature type="region of interest" description="Disordered" evidence="1">
    <location>
        <begin position="24"/>
        <end position="59"/>
    </location>
</feature>
<keyword evidence="3" id="KW-1185">Reference proteome</keyword>
<sequence length="226" mass="24814">MRTRRSLLRTAVAAGAGTLLAIAALPSPPDSTPIDRTVEGSETPPAVDDWTDEPITGETDTPMVRYQYRPIEDGADPNEFDAFVATAPINVVLVPDDEVDGDGLERVMAVLEDEGWLRDPEEYTRYAWDRQESTFVRQQATAAETYYGTSGRLHVRCWSFEGIVSMQAHEDTGARPEHGIASYDRGLEAIESIFDAAGWAVASDAIDLDNEQRDYDGLASVITEDA</sequence>
<dbReference type="STRING" id="1095776.SAMN04515672_0086"/>
<organism evidence="2 3">
    <name type="scientific">Natronorubrum texcoconense</name>
    <dbReference type="NCBI Taxonomy" id="1095776"/>
    <lineage>
        <taxon>Archaea</taxon>
        <taxon>Methanobacteriati</taxon>
        <taxon>Methanobacteriota</taxon>
        <taxon>Stenosarchaea group</taxon>
        <taxon>Halobacteria</taxon>
        <taxon>Halobacteriales</taxon>
        <taxon>Natrialbaceae</taxon>
        <taxon>Natronorubrum</taxon>
    </lineage>
</organism>
<evidence type="ECO:0000313" key="2">
    <source>
        <dbReference type="EMBL" id="SDL06298.1"/>
    </source>
</evidence>
<protein>
    <submittedName>
        <fullName evidence="2">Uncharacterized protein</fullName>
    </submittedName>
</protein>
<dbReference type="RefSeq" id="WP_090312310.1">
    <property type="nucleotide sequence ID" value="NZ_FNFE01000010.1"/>
</dbReference>
<reference evidence="3" key="1">
    <citation type="submission" date="2016-10" db="EMBL/GenBank/DDBJ databases">
        <authorList>
            <person name="Varghese N."/>
            <person name="Submissions S."/>
        </authorList>
    </citation>
    <scope>NUCLEOTIDE SEQUENCE [LARGE SCALE GENOMIC DNA]</scope>
    <source>
        <strain evidence="3">B4,CECT 8067,JCM 17497</strain>
    </source>
</reference>
<accession>A0A1G9H027</accession>
<name>A0A1G9H027_9EURY</name>
<dbReference type="OrthoDB" id="201327at2157"/>
<gene>
    <name evidence="2" type="ORF">SAMN04515672_0086</name>
</gene>
<evidence type="ECO:0000313" key="3">
    <source>
        <dbReference type="Proteomes" id="UP000198882"/>
    </source>
</evidence>
<evidence type="ECO:0000256" key="1">
    <source>
        <dbReference type="SAM" id="MobiDB-lite"/>
    </source>
</evidence>
<dbReference type="InterPro" id="IPR006311">
    <property type="entry name" value="TAT_signal"/>
</dbReference>